<sequence length="428" mass="49056">MPDSSISTEDIAIFQEAIALADQTLKLSSSGPLCPVTKGKAKQLRESAHAGLFPASRKNEHYTTEDYRRNVRDHTKDLLEYFVDEAKYHDLIAELCQIFREHYVLKYVNCHVDDLQVAFHKLCGVRSDSHCVDYVRARTNPTWDELLRGMHEETVLISNYESALTEHKRELEREQELEKKRSSTPSSWKSTYVNLNITAAEPWDSLASGISFTELCDSMAAVAWDSSAPRPWDSPEDWEPTVGEQNSMLSSIEASAIDVVPTTGPCGTDEDSESITLEPNPTPSPIAEPNPPPVRPLTPSTDTIKRIAHLFCEDDWVYRSYGHTAEFLQIIKENTPSGRRQRDFNRYTDKLLRGEYDEMAGHLRRDRNRLKTRLHRAEDTSLRTVFSDAINKKEQSLFLVNKWVFNSYDDDPFWRVYPTKKAVEMSVF</sequence>
<evidence type="ECO:0000256" key="1">
    <source>
        <dbReference type="SAM" id="MobiDB-lite"/>
    </source>
</evidence>
<name>A0AAE0D9W3_COLKA</name>
<proteinExistence type="predicted"/>
<feature type="region of interest" description="Disordered" evidence="1">
    <location>
        <begin position="263"/>
        <end position="294"/>
    </location>
</feature>
<feature type="compositionally biased region" description="Pro residues" evidence="1">
    <location>
        <begin position="280"/>
        <end position="294"/>
    </location>
</feature>
<dbReference type="EMBL" id="VYYT01000091">
    <property type="protein sequence ID" value="KAK2770634.1"/>
    <property type="molecule type" value="Genomic_DNA"/>
</dbReference>
<evidence type="ECO:0000313" key="3">
    <source>
        <dbReference type="Proteomes" id="UP001281614"/>
    </source>
</evidence>
<dbReference type="Proteomes" id="UP001281614">
    <property type="component" value="Unassembled WGS sequence"/>
</dbReference>
<evidence type="ECO:0000313" key="2">
    <source>
        <dbReference type="EMBL" id="KAK2770634.1"/>
    </source>
</evidence>
<organism evidence="2 3">
    <name type="scientific">Colletotrichum kahawae</name>
    <name type="common">Coffee berry disease fungus</name>
    <dbReference type="NCBI Taxonomy" id="34407"/>
    <lineage>
        <taxon>Eukaryota</taxon>
        <taxon>Fungi</taxon>
        <taxon>Dikarya</taxon>
        <taxon>Ascomycota</taxon>
        <taxon>Pezizomycotina</taxon>
        <taxon>Sordariomycetes</taxon>
        <taxon>Hypocreomycetidae</taxon>
        <taxon>Glomerellales</taxon>
        <taxon>Glomerellaceae</taxon>
        <taxon>Colletotrichum</taxon>
        <taxon>Colletotrichum gloeosporioides species complex</taxon>
    </lineage>
</organism>
<gene>
    <name evidence="2" type="ORF">CKAH01_14605</name>
</gene>
<comment type="caution">
    <text evidence="2">The sequence shown here is derived from an EMBL/GenBank/DDBJ whole genome shotgun (WGS) entry which is preliminary data.</text>
</comment>
<keyword evidence="3" id="KW-1185">Reference proteome</keyword>
<reference evidence="2" key="1">
    <citation type="submission" date="2023-02" db="EMBL/GenBank/DDBJ databases">
        <title>Colletotrichum kahawae CIFC_Que2 genome sequencing and assembly.</title>
        <authorList>
            <person name="Baroncelli R."/>
        </authorList>
    </citation>
    <scope>NUCLEOTIDE SEQUENCE</scope>
    <source>
        <strain evidence="2">CIFC_Que2</strain>
    </source>
</reference>
<accession>A0AAE0D9W3</accession>
<protein>
    <submittedName>
        <fullName evidence="2">Uncharacterized protein</fullName>
    </submittedName>
</protein>
<dbReference type="AlphaFoldDB" id="A0AAE0D9W3"/>